<keyword evidence="1" id="KW-0732">Signal</keyword>
<organism evidence="2 3">
    <name type="scientific">Amycolatopsis pretoriensis</name>
    <dbReference type="NCBI Taxonomy" id="218821"/>
    <lineage>
        <taxon>Bacteria</taxon>
        <taxon>Bacillati</taxon>
        <taxon>Actinomycetota</taxon>
        <taxon>Actinomycetes</taxon>
        <taxon>Pseudonocardiales</taxon>
        <taxon>Pseudonocardiaceae</taxon>
        <taxon>Amycolatopsis</taxon>
    </lineage>
</organism>
<dbReference type="RefSeq" id="WP_086682801.1">
    <property type="nucleotide sequence ID" value="NZ_FNUJ01000002.1"/>
</dbReference>
<dbReference type="AlphaFoldDB" id="A0A1H5QFI6"/>
<name>A0A1H5QFI6_9PSEU</name>
<feature type="signal peptide" evidence="1">
    <location>
        <begin position="1"/>
        <end position="23"/>
    </location>
</feature>
<keyword evidence="3" id="KW-1185">Reference proteome</keyword>
<dbReference type="STRING" id="218821.SAMN05421837_102913"/>
<proteinExistence type="predicted"/>
<evidence type="ECO:0000313" key="3">
    <source>
        <dbReference type="Proteomes" id="UP000198878"/>
    </source>
</evidence>
<accession>A0A1H5QFI6</accession>
<dbReference type="Proteomes" id="UP000198878">
    <property type="component" value="Unassembled WGS sequence"/>
</dbReference>
<reference evidence="3" key="1">
    <citation type="submission" date="2016-10" db="EMBL/GenBank/DDBJ databases">
        <authorList>
            <person name="Varghese N."/>
            <person name="Submissions S."/>
        </authorList>
    </citation>
    <scope>NUCLEOTIDE SEQUENCE [LARGE SCALE GENOMIC DNA]</scope>
    <source>
        <strain evidence="3">DSM 44654</strain>
    </source>
</reference>
<dbReference type="OrthoDB" id="345880at2"/>
<sequence>MRLVKTVLAVLAAATLVAAPADAGKPRPPSDPVGALLAAFGTHSIVAKSSPDPGPFVFDLVRDPRFPGRVNDVVVECGNARLQPMLDTYIAGGDVPDISHVWRDTTQPSCGFSLFYEQLFALVRQVNTKLPAERKIRVLAGDPPIDWSRVHSAADMEPFHDRDASITSVVKTQVLQKHRKALMLFGLGHLKHDGGSGAVAQLEREYPGAAYVVADHYGFSSDNARLEQRLGAWPSLTPIAGSWLGALDTTYFPTNREYPPGSKGFPGVDAYLYEGPIDTMLREPLSARTLLDTGYLNEMRRRATAIDAPPDGLEWPEFFFERERTSGVLLRG</sequence>
<evidence type="ECO:0000313" key="2">
    <source>
        <dbReference type="EMBL" id="SEF24892.1"/>
    </source>
</evidence>
<feature type="chain" id="PRO_5011576254" evidence="1">
    <location>
        <begin position="24"/>
        <end position="332"/>
    </location>
</feature>
<protein>
    <submittedName>
        <fullName evidence="2">Uncharacterized protein</fullName>
    </submittedName>
</protein>
<evidence type="ECO:0000256" key="1">
    <source>
        <dbReference type="SAM" id="SignalP"/>
    </source>
</evidence>
<dbReference type="EMBL" id="FNUJ01000002">
    <property type="protein sequence ID" value="SEF24892.1"/>
    <property type="molecule type" value="Genomic_DNA"/>
</dbReference>
<gene>
    <name evidence="2" type="ORF">SAMN05421837_102913</name>
</gene>